<dbReference type="Proteomes" id="UP000030645">
    <property type="component" value="Unassembled WGS sequence"/>
</dbReference>
<sequence length="75" mass="8266">MVFASAPALSMSIDRNESLAKKSEHHVQRGEVDRRSKKQTRGKGAIDSILSPEIVRQSEAALPLDKCTRVHNLLG</sequence>
<evidence type="ECO:0000256" key="1">
    <source>
        <dbReference type="SAM" id="MobiDB-lite"/>
    </source>
</evidence>
<keyword evidence="3" id="KW-1185">Reference proteome</keyword>
<evidence type="ECO:0000313" key="2">
    <source>
        <dbReference type="EMBL" id="EXC04165.1"/>
    </source>
</evidence>
<name>W9RYZ0_9ROSA</name>
<evidence type="ECO:0000313" key="3">
    <source>
        <dbReference type="Proteomes" id="UP000030645"/>
    </source>
</evidence>
<organism evidence="2 3">
    <name type="scientific">Morus notabilis</name>
    <dbReference type="NCBI Taxonomy" id="981085"/>
    <lineage>
        <taxon>Eukaryota</taxon>
        <taxon>Viridiplantae</taxon>
        <taxon>Streptophyta</taxon>
        <taxon>Embryophyta</taxon>
        <taxon>Tracheophyta</taxon>
        <taxon>Spermatophyta</taxon>
        <taxon>Magnoliopsida</taxon>
        <taxon>eudicotyledons</taxon>
        <taxon>Gunneridae</taxon>
        <taxon>Pentapetalae</taxon>
        <taxon>rosids</taxon>
        <taxon>fabids</taxon>
        <taxon>Rosales</taxon>
        <taxon>Moraceae</taxon>
        <taxon>Moreae</taxon>
        <taxon>Morus</taxon>
    </lineage>
</organism>
<protein>
    <submittedName>
        <fullName evidence="2">Uncharacterized protein</fullName>
    </submittedName>
</protein>
<reference evidence="3" key="1">
    <citation type="submission" date="2013-01" db="EMBL/GenBank/DDBJ databases">
        <title>Draft Genome Sequence of a Mulberry Tree, Morus notabilis C.K. Schneid.</title>
        <authorList>
            <person name="He N."/>
            <person name="Zhao S."/>
        </authorList>
    </citation>
    <scope>NUCLEOTIDE SEQUENCE</scope>
</reference>
<dbReference type="AlphaFoldDB" id="W9RYZ0"/>
<gene>
    <name evidence="2" type="ORF">L484_002263</name>
</gene>
<feature type="compositionally biased region" description="Basic and acidic residues" evidence="1">
    <location>
        <begin position="15"/>
        <end position="34"/>
    </location>
</feature>
<dbReference type="EMBL" id="KE345446">
    <property type="protein sequence ID" value="EXC04165.1"/>
    <property type="molecule type" value="Genomic_DNA"/>
</dbReference>
<accession>W9RYZ0</accession>
<dbReference type="STRING" id="981085.W9RYZ0"/>
<feature type="region of interest" description="Disordered" evidence="1">
    <location>
        <begin position="15"/>
        <end position="45"/>
    </location>
</feature>
<proteinExistence type="predicted"/>